<keyword evidence="1" id="KW-0812">Transmembrane</keyword>
<evidence type="ECO:0000313" key="2">
    <source>
        <dbReference type="EMBL" id="EHG99827.1"/>
    </source>
</evidence>
<proteinExistence type="predicted"/>
<dbReference type="PATRIC" id="fig|762968.3.peg.2010"/>
<keyword evidence="1" id="KW-0472">Membrane</keyword>
<keyword evidence="3" id="KW-1185">Reference proteome</keyword>
<dbReference type="Pfam" id="PF05973">
    <property type="entry name" value="Gp49"/>
    <property type="match status" value="1"/>
</dbReference>
<reference evidence="2 3" key="1">
    <citation type="submission" date="2011-03" db="EMBL/GenBank/DDBJ databases">
        <authorList>
            <person name="Weinstock G."/>
            <person name="Sodergren E."/>
            <person name="Clifton S."/>
            <person name="Fulton L."/>
            <person name="Fulton B."/>
            <person name="Courtney L."/>
            <person name="Fronick C."/>
            <person name="Harrison M."/>
            <person name="Strong C."/>
            <person name="Farmer C."/>
            <person name="Delahaunty K."/>
            <person name="Markovic C."/>
            <person name="Hall O."/>
            <person name="Minx P."/>
            <person name="Tomlinson C."/>
            <person name="Mitreva M."/>
            <person name="Hou S."/>
            <person name="Chen J."/>
            <person name="Wollam A."/>
            <person name="Pepin K.H."/>
            <person name="Johnson M."/>
            <person name="Bhonagiri V."/>
            <person name="Zhang X."/>
            <person name="Suruliraj S."/>
            <person name="Warren W."/>
            <person name="Chinwalla A."/>
            <person name="Mardis E.R."/>
            <person name="Wilson R.K."/>
        </authorList>
    </citation>
    <scope>NUCLEOTIDE SEQUENCE [LARGE SCALE GENOMIC DNA]</scope>
    <source>
        <strain evidence="2 3">YIT 11840</strain>
    </source>
</reference>
<accession>G5SSA9</accession>
<dbReference type="OrthoDB" id="573082at2"/>
<gene>
    <name evidence="2" type="ORF">HMPREF9441_02259</name>
</gene>
<feature type="transmembrane region" description="Helical" evidence="1">
    <location>
        <begin position="21"/>
        <end position="40"/>
    </location>
</feature>
<dbReference type="eggNOG" id="COG4683">
    <property type="taxonomic scope" value="Bacteria"/>
</dbReference>
<comment type="caution">
    <text evidence="2">The sequence shown here is derived from an EMBL/GenBank/DDBJ whole genome shotgun (WGS) entry which is preliminary data.</text>
</comment>
<dbReference type="AlphaFoldDB" id="G5SSA9"/>
<dbReference type="Proteomes" id="UP000003598">
    <property type="component" value="Unassembled WGS sequence"/>
</dbReference>
<sequence>MESRKRKHTKIPKYKTHKKARAFLCLKSCIILKLLLSLLYKHKIITYGGYFERFISTLTDKELKKLDYIISLLEIEDKLPVKFIKFLRDGLYELRMEYSSNIYRVFFIFDEGQNSCPLQWISEEDTENTTIRN</sequence>
<organism evidence="2 3">
    <name type="scientific">Paraprevotella clara YIT 11840</name>
    <dbReference type="NCBI Taxonomy" id="762968"/>
    <lineage>
        <taxon>Bacteria</taxon>
        <taxon>Pseudomonadati</taxon>
        <taxon>Bacteroidota</taxon>
        <taxon>Bacteroidia</taxon>
        <taxon>Bacteroidales</taxon>
        <taxon>Prevotellaceae</taxon>
        <taxon>Paraprevotella</taxon>
    </lineage>
</organism>
<keyword evidence="1" id="KW-1133">Transmembrane helix</keyword>
<dbReference type="EMBL" id="AFFY01000032">
    <property type="protein sequence ID" value="EHG99827.1"/>
    <property type="molecule type" value="Genomic_DNA"/>
</dbReference>
<dbReference type="STRING" id="762968.HMPREF9441_02259"/>
<dbReference type="HOGENOM" id="CLU_1904711_0_0_10"/>
<name>G5SSA9_9BACT</name>
<dbReference type="InterPro" id="IPR009241">
    <property type="entry name" value="HigB-like"/>
</dbReference>
<evidence type="ECO:0000256" key="1">
    <source>
        <dbReference type="SAM" id="Phobius"/>
    </source>
</evidence>
<protein>
    <submittedName>
        <fullName evidence="2">Toxin-antitoxin system, toxin component, RelE family</fullName>
    </submittedName>
</protein>
<evidence type="ECO:0000313" key="3">
    <source>
        <dbReference type="Proteomes" id="UP000003598"/>
    </source>
</evidence>